<reference evidence="5 6" key="1">
    <citation type="submission" date="2015-09" db="EMBL/GenBank/DDBJ databases">
        <title>Draft genome sequence of Kouleothrix aurantiaca JCM 19913.</title>
        <authorList>
            <person name="Hemp J."/>
        </authorList>
    </citation>
    <scope>NUCLEOTIDE SEQUENCE [LARGE SCALE GENOMIC DNA]</scope>
    <source>
        <strain evidence="5 6">COM-B</strain>
    </source>
</reference>
<dbReference type="PANTHER" id="PTHR42994:SF2">
    <property type="entry name" value="PEPTIDASE"/>
    <property type="match status" value="1"/>
</dbReference>
<evidence type="ECO:0000259" key="3">
    <source>
        <dbReference type="Pfam" id="PF04389"/>
    </source>
</evidence>
<dbReference type="SUPFAM" id="SSF55031">
    <property type="entry name" value="Bacterial exopeptidase dimerisation domain"/>
    <property type="match status" value="1"/>
</dbReference>
<dbReference type="Proteomes" id="UP000050509">
    <property type="component" value="Unassembled WGS sequence"/>
</dbReference>
<protein>
    <submittedName>
        <fullName evidence="5">Uncharacterized protein</fullName>
    </submittedName>
</protein>
<evidence type="ECO:0000313" key="5">
    <source>
        <dbReference type="EMBL" id="KPV50419.1"/>
    </source>
</evidence>
<feature type="domain" description="Peptidase M28" evidence="3">
    <location>
        <begin position="49"/>
        <end position="141"/>
    </location>
</feature>
<evidence type="ECO:0000259" key="4">
    <source>
        <dbReference type="Pfam" id="PF07687"/>
    </source>
</evidence>
<dbReference type="NCBIfam" id="TIGR01883">
    <property type="entry name" value="PepT-like"/>
    <property type="match status" value="1"/>
</dbReference>
<dbReference type="InterPro" id="IPR036264">
    <property type="entry name" value="Bact_exopeptidase_dim_dom"/>
</dbReference>
<comment type="cofactor">
    <cofactor evidence="1">
        <name>Zn(2+)</name>
        <dbReference type="ChEBI" id="CHEBI:29105"/>
    </cofactor>
</comment>
<comment type="caution">
    <text evidence="5">The sequence shown here is derived from an EMBL/GenBank/DDBJ whole genome shotgun (WGS) entry which is preliminary data.</text>
</comment>
<dbReference type="InterPro" id="IPR010162">
    <property type="entry name" value="PepT-like"/>
</dbReference>
<dbReference type="SUPFAM" id="SSF53187">
    <property type="entry name" value="Zn-dependent exopeptidases"/>
    <property type="match status" value="1"/>
</dbReference>
<dbReference type="InterPro" id="IPR011650">
    <property type="entry name" value="Peptidase_M20_dimer"/>
</dbReference>
<feature type="non-terminal residue" evidence="5">
    <location>
        <position position="306"/>
    </location>
</feature>
<dbReference type="Pfam" id="PF04389">
    <property type="entry name" value="Peptidase_M28"/>
    <property type="match status" value="1"/>
</dbReference>
<feature type="domain" description="Peptidase M20 dimerisation" evidence="4">
    <location>
        <begin position="172"/>
        <end position="261"/>
    </location>
</feature>
<evidence type="ECO:0000313" key="6">
    <source>
        <dbReference type="Proteomes" id="UP000050509"/>
    </source>
</evidence>
<dbReference type="GO" id="GO:0016787">
    <property type="term" value="F:hydrolase activity"/>
    <property type="evidence" value="ECO:0007669"/>
    <property type="project" value="UniProtKB-ARBA"/>
</dbReference>
<keyword evidence="2" id="KW-0862">Zinc</keyword>
<dbReference type="InterPro" id="IPR007484">
    <property type="entry name" value="Peptidase_M28"/>
</dbReference>
<evidence type="ECO:0000256" key="2">
    <source>
        <dbReference type="ARBA" id="ARBA00022833"/>
    </source>
</evidence>
<evidence type="ECO:0000256" key="1">
    <source>
        <dbReference type="ARBA" id="ARBA00001947"/>
    </source>
</evidence>
<dbReference type="PANTHER" id="PTHR42994">
    <property type="entry name" value="PEPTIDASE T"/>
    <property type="match status" value="1"/>
</dbReference>
<organism evidence="5 6">
    <name type="scientific">Kouleothrix aurantiaca</name>
    <dbReference type="NCBI Taxonomy" id="186479"/>
    <lineage>
        <taxon>Bacteria</taxon>
        <taxon>Bacillati</taxon>
        <taxon>Chloroflexota</taxon>
        <taxon>Chloroflexia</taxon>
        <taxon>Chloroflexales</taxon>
        <taxon>Roseiflexineae</taxon>
        <taxon>Roseiflexaceae</taxon>
        <taxon>Kouleothrix</taxon>
    </lineage>
</organism>
<name>A0A0P9DCW1_9CHLR</name>
<keyword evidence="6" id="KW-1185">Reference proteome</keyword>
<dbReference type="Gene3D" id="3.40.630.10">
    <property type="entry name" value="Zn peptidases"/>
    <property type="match status" value="1"/>
</dbReference>
<gene>
    <name evidence="5" type="ORF">SE17_27070</name>
</gene>
<sequence length="306" mass="31924">MVKSERLLSTFLELVQIDNPSGGEGPIATHVRGILEGMGLTVAEDAIHNLLARVPGEGVPLLLNAHMDSVAPCHGVQPVVENGVIRSGGDTVLGADDLAGVAAILEGVRATLEAGGPHRAAEIVFTVQEEVGLRGAAQFDTSQLQAREGVTLDSGGEFGGITIGAPSQDSLYVVVQGRAAHAGVAPERGINAIGIAAAALAAMPLGRIDEETTANFGIIKGGEATNIVPDRVELWGEARSHDQDKLVAQVQAMVGAFEEAARARGASVQVEITHKYDAYRLADDMPILQRVKDELQAMGFTPNPQI</sequence>
<proteinExistence type="predicted"/>
<dbReference type="Pfam" id="PF07687">
    <property type="entry name" value="M20_dimer"/>
    <property type="match status" value="1"/>
</dbReference>
<accession>A0A0P9DCW1</accession>
<dbReference type="EMBL" id="LJCR01001405">
    <property type="protein sequence ID" value="KPV50419.1"/>
    <property type="molecule type" value="Genomic_DNA"/>
</dbReference>
<dbReference type="Gene3D" id="3.30.70.360">
    <property type="match status" value="1"/>
</dbReference>
<dbReference type="AlphaFoldDB" id="A0A0P9DCW1"/>